<evidence type="ECO:0000313" key="4">
    <source>
        <dbReference type="Proteomes" id="UP000032566"/>
    </source>
</evidence>
<dbReference type="Pfam" id="PF05362">
    <property type="entry name" value="Lon_C"/>
    <property type="match status" value="1"/>
</dbReference>
<dbReference type="PRINTS" id="PR00830">
    <property type="entry name" value="ENDOLAPTASE"/>
</dbReference>
<protein>
    <recommendedName>
        <fullName evidence="1">endopeptidase La</fullName>
        <ecNumber evidence="1">3.4.21.53</ecNumber>
    </recommendedName>
</protein>
<dbReference type="InterPro" id="IPR008269">
    <property type="entry name" value="Lon_proteolytic"/>
</dbReference>
<dbReference type="GO" id="GO:0004176">
    <property type="term" value="F:ATP-dependent peptidase activity"/>
    <property type="evidence" value="ECO:0007669"/>
    <property type="project" value="UniProtKB-UniRule"/>
</dbReference>
<dbReference type="InterPro" id="IPR014721">
    <property type="entry name" value="Ribsml_uS5_D2-typ_fold_subgr"/>
</dbReference>
<dbReference type="InterPro" id="IPR027065">
    <property type="entry name" value="Lon_Prtase"/>
</dbReference>
<feature type="active site" evidence="1">
    <location>
        <position position="55"/>
    </location>
</feature>
<dbReference type="EMBL" id="JXYQ01000134">
    <property type="protein sequence ID" value="KJA08763.1"/>
    <property type="molecule type" value="Genomic_DNA"/>
</dbReference>
<reference evidence="3 4" key="1">
    <citation type="submission" date="2014-12" db="EMBL/GenBank/DDBJ databases">
        <title>Isolation of bacteria from lake water.</title>
        <authorList>
            <person name="Sheng K.-Y."/>
            <person name="Chin P.-S."/>
            <person name="Chan K.-G."/>
            <person name="Tan G.S."/>
        </authorList>
    </citation>
    <scope>NUCLEOTIDE SEQUENCE [LARGE SCALE GENOMIC DNA]</scope>
    <source>
        <strain evidence="3 4">KY4</strain>
    </source>
</reference>
<sequence>FEQEYSGVEGDSASCAELYALLSSLSGLPLRQGIAITGALNQHGEVLPVGGINEKIEGWFRACATAGLDGTHGVLIPARNQRHLMLERSVLDAVE</sequence>
<dbReference type="Gene3D" id="3.30.230.10">
    <property type="match status" value="1"/>
</dbReference>
<feature type="non-terminal residue" evidence="3">
    <location>
        <position position="1"/>
    </location>
</feature>
<comment type="caution">
    <text evidence="3">The sequence shown here is derived from an EMBL/GenBank/DDBJ whole genome shotgun (WGS) entry which is preliminary data.</text>
</comment>
<dbReference type="EC" id="3.4.21.53" evidence="1"/>
<dbReference type="InterPro" id="IPR020568">
    <property type="entry name" value="Ribosomal_Su5_D2-typ_SF"/>
</dbReference>
<keyword evidence="1" id="KW-0645">Protease</keyword>
<evidence type="ECO:0000313" key="3">
    <source>
        <dbReference type="EMBL" id="KJA08763.1"/>
    </source>
</evidence>
<keyword evidence="4" id="KW-1185">Reference proteome</keyword>
<accession>A0A0D7K6J3</accession>
<dbReference type="PROSITE" id="PS51786">
    <property type="entry name" value="LON_PROTEOLYTIC"/>
    <property type="match status" value="1"/>
</dbReference>
<organism evidence="3 4">
    <name type="scientific">Acidovorax temperans</name>
    <dbReference type="NCBI Taxonomy" id="80878"/>
    <lineage>
        <taxon>Bacteria</taxon>
        <taxon>Pseudomonadati</taxon>
        <taxon>Pseudomonadota</taxon>
        <taxon>Betaproteobacteria</taxon>
        <taxon>Burkholderiales</taxon>
        <taxon>Comamonadaceae</taxon>
        <taxon>Acidovorax</taxon>
    </lineage>
</organism>
<dbReference type="GO" id="GO:0004252">
    <property type="term" value="F:serine-type endopeptidase activity"/>
    <property type="evidence" value="ECO:0007669"/>
    <property type="project" value="UniProtKB-UniRule"/>
</dbReference>
<evidence type="ECO:0000256" key="1">
    <source>
        <dbReference type="PROSITE-ProRule" id="PRU01122"/>
    </source>
</evidence>
<gene>
    <name evidence="3" type="ORF">RP29_20235</name>
</gene>
<feature type="non-terminal residue" evidence="3">
    <location>
        <position position="95"/>
    </location>
</feature>
<dbReference type="GO" id="GO:0006508">
    <property type="term" value="P:proteolysis"/>
    <property type="evidence" value="ECO:0007669"/>
    <property type="project" value="UniProtKB-KW"/>
</dbReference>
<dbReference type="PANTHER" id="PTHR10046">
    <property type="entry name" value="ATP DEPENDENT LON PROTEASE FAMILY MEMBER"/>
    <property type="match status" value="1"/>
</dbReference>
<keyword evidence="1" id="KW-0720">Serine protease</keyword>
<proteinExistence type="inferred from homology"/>
<dbReference type="GO" id="GO:0005524">
    <property type="term" value="F:ATP binding"/>
    <property type="evidence" value="ECO:0007669"/>
    <property type="project" value="InterPro"/>
</dbReference>
<comment type="similarity">
    <text evidence="1">Belongs to the peptidase S16 family.</text>
</comment>
<evidence type="ECO:0000259" key="2">
    <source>
        <dbReference type="PROSITE" id="PS51786"/>
    </source>
</evidence>
<name>A0A0D7K6J3_9BURK</name>
<dbReference type="RefSeq" id="WP_044403259.1">
    <property type="nucleotide sequence ID" value="NZ_JXYQ01000134.1"/>
</dbReference>
<comment type="catalytic activity">
    <reaction evidence="1">
        <text>Hydrolysis of proteins in presence of ATP.</text>
        <dbReference type="EC" id="3.4.21.53"/>
    </reaction>
</comment>
<feature type="domain" description="Lon proteolytic" evidence="2">
    <location>
        <begin position="1"/>
        <end position="95"/>
    </location>
</feature>
<feature type="active site" evidence="1">
    <location>
        <position position="12"/>
    </location>
</feature>
<dbReference type="Proteomes" id="UP000032566">
    <property type="component" value="Unassembled WGS sequence"/>
</dbReference>
<keyword evidence="1" id="KW-0378">Hydrolase</keyword>
<dbReference type="GO" id="GO:0030163">
    <property type="term" value="P:protein catabolic process"/>
    <property type="evidence" value="ECO:0007669"/>
    <property type="project" value="InterPro"/>
</dbReference>
<dbReference type="AlphaFoldDB" id="A0A0D7K6J3"/>
<dbReference type="SUPFAM" id="SSF54211">
    <property type="entry name" value="Ribosomal protein S5 domain 2-like"/>
    <property type="match status" value="1"/>
</dbReference>